<gene>
    <name evidence="2" type="ORF">FA14DRAFT_133581</name>
</gene>
<dbReference type="AlphaFoldDB" id="A0A316VCY9"/>
<dbReference type="GeneID" id="37018754"/>
<protein>
    <recommendedName>
        <fullName evidence="1">Cupin type-2 domain-containing protein</fullName>
    </recommendedName>
</protein>
<name>A0A316VCY9_9BASI</name>
<dbReference type="InterPro" id="IPR011051">
    <property type="entry name" value="RmlC_Cupin_sf"/>
</dbReference>
<dbReference type="SUPFAM" id="SSF51182">
    <property type="entry name" value="RmlC-like cupins"/>
    <property type="match status" value="1"/>
</dbReference>
<dbReference type="Gene3D" id="2.60.120.10">
    <property type="entry name" value="Jelly Rolls"/>
    <property type="match status" value="1"/>
</dbReference>
<dbReference type="STRING" id="1280837.A0A316VCY9"/>
<dbReference type="Pfam" id="PF07883">
    <property type="entry name" value="Cupin_2"/>
    <property type="match status" value="1"/>
</dbReference>
<evidence type="ECO:0000313" key="2">
    <source>
        <dbReference type="EMBL" id="PWN35406.1"/>
    </source>
</evidence>
<proteinExistence type="predicted"/>
<dbReference type="InterPro" id="IPR053146">
    <property type="entry name" value="QDO-like"/>
</dbReference>
<accession>A0A316VCY9</accession>
<dbReference type="PANTHER" id="PTHR36440">
    <property type="entry name" value="PUTATIVE (AFU_ORTHOLOGUE AFUA_8G07350)-RELATED"/>
    <property type="match status" value="1"/>
</dbReference>
<dbReference type="CDD" id="cd02208">
    <property type="entry name" value="cupin_RmlC-like"/>
    <property type="match status" value="1"/>
</dbReference>
<evidence type="ECO:0000259" key="1">
    <source>
        <dbReference type="Pfam" id="PF07883"/>
    </source>
</evidence>
<organism evidence="2 3">
    <name type="scientific">Meira miltonrushii</name>
    <dbReference type="NCBI Taxonomy" id="1280837"/>
    <lineage>
        <taxon>Eukaryota</taxon>
        <taxon>Fungi</taxon>
        <taxon>Dikarya</taxon>
        <taxon>Basidiomycota</taxon>
        <taxon>Ustilaginomycotina</taxon>
        <taxon>Exobasidiomycetes</taxon>
        <taxon>Exobasidiales</taxon>
        <taxon>Brachybasidiaceae</taxon>
        <taxon>Meira</taxon>
    </lineage>
</organism>
<feature type="domain" description="Cupin type-2" evidence="1">
    <location>
        <begin position="54"/>
        <end position="106"/>
    </location>
</feature>
<dbReference type="EMBL" id="KZ819603">
    <property type="protein sequence ID" value="PWN35406.1"/>
    <property type="molecule type" value="Genomic_DNA"/>
</dbReference>
<dbReference type="RefSeq" id="XP_025355708.1">
    <property type="nucleotide sequence ID" value="XM_025496973.1"/>
</dbReference>
<dbReference type="PANTHER" id="PTHR36440:SF1">
    <property type="entry name" value="PUTATIVE (AFU_ORTHOLOGUE AFUA_8G07350)-RELATED"/>
    <property type="match status" value="1"/>
</dbReference>
<dbReference type="InParanoid" id="A0A316VCY9"/>
<sequence>MAALQRPHIDDQGRWHFFGGDLIAWKIGSDGNSFTSAQIFKAGSKHSGIGPKSTATPPYHTHLYQTETFDVQSGTLCYKIDGKEGKLQPGQKAVIPPHRPHTFWNDPSAGTDLHVHITVRGGEKAGFDEDFVRNFYGYLSSVTMQGRSPNPFQMIRFLDDADVILADIPFGLGRIFNIIIGRWIGGYLFGYPTRYKAFSE</sequence>
<dbReference type="OrthoDB" id="9976870at2759"/>
<reference evidence="2 3" key="1">
    <citation type="journal article" date="2018" name="Mol. Biol. Evol.">
        <title>Broad Genomic Sampling Reveals a Smut Pathogenic Ancestry of the Fungal Clade Ustilaginomycotina.</title>
        <authorList>
            <person name="Kijpornyongpan T."/>
            <person name="Mondo S.J."/>
            <person name="Barry K."/>
            <person name="Sandor L."/>
            <person name="Lee J."/>
            <person name="Lipzen A."/>
            <person name="Pangilinan J."/>
            <person name="LaButti K."/>
            <person name="Hainaut M."/>
            <person name="Henrissat B."/>
            <person name="Grigoriev I.V."/>
            <person name="Spatafora J.W."/>
            <person name="Aime M.C."/>
        </authorList>
    </citation>
    <scope>NUCLEOTIDE SEQUENCE [LARGE SCALE GENOMIC DNA]</scope>
    <source>
        <strain evidence="2 3">MCA 3882</strain>
    </source>
</reference>
<dbReference type="Proteomes" id="UP000245771">
    <property type="component" value="Unassembled WGS sequence"/>
</dbReference>
<dbReference type="InterPro" id="IPR013096">
    <property type="entry name" value="Cupin_2"/>
</dbReference>
<keyword evidence="3" id="KW-1185">Reference proteome</keyword>
<dbReference type="InterPro" id="IPR014710">
    <property type="entry name" value="RmlC-like_jellyroll"/>
</dbReference>
<evidence type="ECO:0000313" key="3">
    <source>
        <dbReference type="Proteomes" id="UP000245771"/>
    </source>
</evidence>